<evidence type="ECO:0000256" key="4">
    <source>
        <dbReference type="ARBA" id="ARBA00022833"/>
    </source>
</evidence>
<comment type="caution">
    <text evidence="10">The sequence shown here is derived from an EMBL/GenBank/DDBJ whole genome shotgun (WGS) entry which is preliminary data.</text>
</comment>
<dbReference type="FunFam" id="2.10.110.10:FF:000002">
    <property type="entry name" value="LIM domain and actin-binding 1"/>
    <property type="match status" value="1"/>
</dbReference>
<evidence type="ECO:0000256" key="1">
    <source>
        <dbReference type="ARBA" id="ARBA00004245"/>
    </source>
</evidence>
<dbReference type="SUPFAM" id="SSF57716">
    <property type="entry name" value="Glucocorticoid receptor-like (DNA-binding domain)"/>
    <property type="match status" value="2"/>
</dbReference>
<evidence type="ECO:0000313" key="10">
    <source>
        <dbReference type="EMBL" id="KAF7806115.1"/>
    </source>
</evidence>
<dbReference type="GO" id="GO:0046872">
    <property type="term" value="F:metal ion binding"/>
    <property type="evidence" value="ECO:0007669"/>
    <property type="project" value="UniProtKB-KW"/>
</dbReference>
<keyword evidence="3 8" id="KW-0479">Metal-binding</keyword>
<accession>A0A834SNT6</accession>
<comment type="subcellular location">
    <subcellularLocation>
        <location evidence="1">Cytoplasm</location>
        <location evidence="1">Cytoskeleton</location>
    </subcellularLocation>
</comment>
<dbReference type="SMART" id="SM00132">
    <property type="entry name" value="LIM"/>
    <property type="match status" value="1"/>
</dbReference>
<name>A0A834SNT6_9FABA</name>
<keyword evidence="11" id="KW-1185">Reference proteome</keyword>
<protein>
    <submittedName>
        <fullName evidence="10">LIM domain-containing protein WLIM1-like</fullName>
    </submittedName>
</protein>
<organism evidence="10 11">
    <name type="scientific">Senna tora</name>
    <dbReference type="NCBI Taxonomy" id="362788"/>
    <lineage>
        <taxon>Eukaryota</taxon>
        <taxon>Viridiplantae</taxon>
        <taxon>Streptophyta</taxon>
        <taxon>Embryophyta</taxon>
        <taxon>Tracheophyta</taxon>
        <taxon>Spermatophyta</taxon>
        <taxon>Magnoliopsida</taxon>
        <taxon>eudicotyledons</taxon>
        <taxon>Gunneridae</taxon>
        <taxon>Pentapetalae</taxon>
        <taxon>rosids</taxon>
        <taxon>fabids</taxon>
        <taxon>Fabales</taxon>
        <taxon>Fabaceae</taxon>
        <taxon>Caesalpinioideae</taxon>
        <taxon>Cassia clade</taxon>
        <taxon>Senna</taxon>
    </lineage>
</organism>
<dbReference type="Pfam" id="PF00412">
    <property type="entry name" value="LIM"/>
    <property type="match status" value="1"/>
</dbReference>
<keyword evidence="6" id="KW-0009">Actin-binding</keyword>
<keyword evidence="5 8" id="KW-0440">LIM domain</keyword>
<evidence type="ECO:0000256" key="8">
    <source>
        <dbReference type="PROSITE-ProRule" id="PRU00125"/>
    </source>
</evidence>
<gene>
    <name evidence="10" type="ORF">G2W53_038276</name>
</gene>
<sequence length="201" mass="22793">MATFAGTTQKCKACEKTVYVMDQLTADNKIYHRFCFRCHHCKGTLKLSNFSSFEGVLYCKPHYDQLYKMTGSLEKSFEGEFLLSVIGLLLISTPRTARVVRSADQVQTNGKVSRLFAGTQEKCVSCNKTVYPIEKNKWLDNITLLVPYFPTGVEERVTTRTCYFLVFVLDTWMESCDREKRSLLMANLTTSLASGAPMEAV</sequence>
<dbReference type="GO" id="GO:0005856">
    <property type="term" value="C:cytoskeleton"/>
    <property type="evidence" value="ECO:0007669"/>
    <property type="project" value="UniProtKB-SubCell"/>
</dbReference>
<dbReference type="GO" id="GO:0051015">
    <property type="term" value="F:actin filament binding"/>
    <property type="evidence" value="ECO:0007669"/>
    <property type="project" value="UniProtKB-ARBA"/>
</dbReference>
<keyword evidence="7" id="KW-0206">Cytoskeleton</keyword>
<evidence type="ECO:0000256" key="2">
    <source>
        <dbReference type="ARBA" id="ARBA00011385"/>
    </source>
</evidence>
<evidence type="ECO:0000256" key="5">
    <source>
        <dbReference type="ARBA" id="ARBA00023038"/>
    </source>
</evidence>
<evidence type="ECO:0000256" key="3">
    <source>
        <dbReference type="ARBA" id="ARBA00022723"/>
    </source>
</evidence>
<feature type="domain" description="LIM zinc-binding" evidence="9">
    <location>
        <begin position="9"/>
        <end position="69"/>
    </location>
</feature>
<dbReference type="InterPro" id="IPR001781">
    <property type="entry name" value="Znf_LIM"/>
</dbReference>
<keyword evidence="4 8" id="KW-0862">Zinc</keyword>
<dbReference type="CDD" id="cd09440">
    <property type="entry name" value="LIM1_SF3"/>
    <property type="match status" value="1"/>
</dbReference>
<comment type="subunit">
    <text evidence="2">Interacts with F-actin.</text>
</comment>
<evidence type="ECO:0000256" key="6">
    <source>
        <dbReference type="ARBA" id="ARBA00023203"/>
    </source>
</evidence>
<dbReference type="PANTHER" id="PTHR24206">
    <property type="entry name" value="OS06G0237300 PROTEIN"/>
    <property type="match status" value="1"/>
</dbReference>
<dbReference type="PROSITE" id="PS00478">
    <property type="entry name" value="LIM_DOMAIN_1"/>
    <property type="match status" value="1"/>
</dbReference>
<dbReference type="AlphaFoldDB" id="A0A834SNT6"/>
<evidence type="ECO:0000259" key="9">
    <source>
        <dbReference type="PROSITE" id="PS50023"/>
    </source>
</evidence>
<dbReference type="Gene3D" id="2.10.110.10">
    <property type="entry name" value="Cysteine Rich Protein"/>
    <property type="match status" value="1"/>
</dbReference>
<proteinExistence type="predicted"/>
<keyword evidence="7" id="KW-0963">Cytoplasm</keyword>
<dbReference type="GO" id="GO:0051017">
    <property type="term" value="P:actin filament bundle assembly"/>
    <property type="evidence" value="ECO:0007669"/>
    <property type="project" value="UniProtKB-ARBA"/>
</dbReference>
<dbReference type="EMBL" id="JAAIUW010000012">
    <property type="protein sequence ID" value="KAF7806115.1"/>
    <property type="molecule type" value="Genomic_DNA"/>
</dbReference>
<evidence type="ECO:0000313" key="11">
    <source>
        <dbReference type="Proteomes" id="UP000634136"/>
    </source>
</evidence>
<dbReference type="PROSITE" id="PS50023">
    <property type="entry name" value="LIM_DOMAIN_2"/>
    <property type="match status" value="1"/>
</dbReference>
<reference evidence="10" key="1">
    <citation type="submission" date="2020-09" db="EMBL/GenBank/DDBJ databases">
        <title>Genome-Enabled Discovery of Anthraquinone Biosynthesis in Senna tora.</title>
        <authorList>
            <person name="Kang S.-H."/>
            <person name="Pandey R.P."/>
            <person name="Lee C.-M."/>
            <person name="Sim J.-S."/>
            <person name="Jeong J.-T."/>
            <person name="Choi B.-S."/>
            <person name="Jung M."/>
            <person name="Ginzburg D."/>
            <person name="Zhao K."/>
            <person name="Won S.Y."/>
            <person name="Oh T.-J."/>
            <person name="Yu Y."/>
            <person name="Kim N.-H."/>
            <person name="Lee O.R."/>
            <person name="Lee T.-H."/>
            <person name="Bashyal P."/>
            <person name="Kim T.-S."/>
            <person name="Lee W.-H."/>
            <person name="Kawkins C."/>
            <person name="Kim C.-K."/>
            <person name="Kim J.S."/>
            <person name="Ahn B.O."/>
            <person name="Rhee S.Y."/>
            <person name="Sohng J.K."/>
        </authorList>
    </citation>
    <scope>NUCLEOTIDE SEQUENCE</scope>
    <source>
        <tissue evidence="10">Leaf</tissue>
    </source>
</reference>
<evidence type="ECO:0000256" key="7">
    <source>
        <dbReference type="ARBA" id="ARBA00023212"/>
    </source>
</evidence>
<dbReference type="OrthoDB" id="6129702at2759"/>
<dbReference type="Proteomes" id="UP000634136">
    <property type="component" value="Unassembled WGS sequence"/>
</dbReference>